<organism evidence="13 14">
    <name type="scientific">Candidatus Berkelbacteria bacterium CG10_big_fil_rev_8_21_14_0_10_43_13</name>
    <dbReference type="NCBI Taxonomy" id="1974514"/>
    <lineage>
        <taxon>Bacteria</taxon>
        <taxon>Candidatus Berkelbacteria</taxon>
    </lineage>
</organism>
<comment type="similarity">
    <text evidence="2 10 12">Belongs to the GrpE family.</text>
</comment>
<dbReference type="GO" id="GO:0005737">
    <property type="term" value="C:cytoplasm"/>
    <property type="evidence" value="ECO:0007669"/>
    <property type="project" value="UniProtKB-SubCell"/>
</dbReference>
<accession>A0A2H0W6J4</accession>
<evidence type="ECO:0000256" key="1">
    <source>
        <dbReference type="ARBA" id="ARBA00004496"/>
    </source>
</evidence>
<evidence type="ECO:0000256" key="4">
    <source>
        <dbReference type="ARBA" id="ARBA00022490"/>
    </source>
</evidence>
<dbReference type="PROSITE" id="PS01071">
    <property type="entry name" value="GRPE"/>
    <property type="match status" value="1"/>
</dbReference>
<evidence type="ECO:0000256" key="7">
    <source>
        <dbReference type="ARBA" id="ARBA00053401"/>
    </source>
</evidence>
<evidence type="ECO:0000256" key="6">
    <source>
        <dbReference type="ARBA" id="ARBA00023186"/>
    </source>
</evidence>
<dbReference type="PRINTS" id="PR00773">
    <property type="entry name" value="GRPEPROTEIN"/>
</dbReference>
<dbReference type="SUPFAM" id="SSF51064">
    <property type="entry name" value="Head domain of nucleotide exchange factor GrpE"/>
    <property type="match status" value="1"/>
</dbReference>
<proteinExistence type="inferred from homology"/>
<dbReference type="AlphaFoldDB" id="A0A2H0W6J4"/>
<dbReference type="GO" id="GO:0006457">
    <property type="term" value="P:protein folding"/>
    <property type="evidence" value="ECO:0007669"/>
    <property type="project" value="InterPro"/>
</dbReference>
<dbReference type="HAMAP" id="MF_01151">
    <property type="entry name" value="GrpE"/>
    <property type="match status" value="1"/>
</dbReference>
<dbReference type="PANTHER" id="PTHR21237:SF23">
    <property type="entry name" value="GRPE PROTEIN HOMOLOG, MITOCHONDRIAL"/>
    <property type="match status" value="1"/>
</dbReference>
<dbReference type="InterPro" id="IPR000740">
    <property type="entry name" value="GrpE"/>
</dbReference>
<dbReference type="InterPro" id="IPR013805">
    <property type="entry name" value="GrpE_CC"/>
</dbReference>
<evidence type="ECO:0000256" key="8">
    <source>
        <dbReference type="ARBA" id="ARBA00072274"/>
    </source>
</evidence>
<evidence type="ECO:0000313" key="14">
    <source>
        <dbReference type="Proteomes" id="UP000231382"/>
    </source>
</evidence>
<name>A0A2H0W6J4_9BACT</name>
<dbReference type="Proteomes" id="UP000231382">
    <property type="component" value="Unassembled WGS sequence"/>
</dbReference>
<dbReference type="SUPFAM" id="SSF58014">
    <property type="entry name" value="Coiled-coil domain of nucleotide exchange factor GrpE"/>
    <property type="match status" value="1"/>
</dbReference>
<evidence type="ECO:0000256" key="2">
    <source>
        <dbReference type="ARBA" id="ARBA00009054"/>
    </source>
</evidence>
<sequence>MPKEKKQRKLDPNIELEQKIAELTAGWQRTQADFTNFRRATELDRQKLAEITKADVLLEILPVLDNFQLAAKHIPVEIENDNWVSGIKQIEKQLESILTSVGLEKIPTIGNQFDHNLHEAIESISSEKPESEIVEEIQSGYKLNSNVIRPAKVKVSAGSEKKK</sequence>
<dbReference type="GO" id="GO:0000774">
    <property type="term" value="F:adenyl-nucleotide exchange factor activity"/>
    <property type="evidence" value="ECO:0007669"/>
    <property type="project" value="InterPro"/>
</dbReference>
<comment type="function">
    <text evidence="7 10 11">Participates actively in the response to hyperosmotic and heat shock by preventing the aggregation of stress-denatured proteins, in association with DnaK and GrpE. It is the nucleotide exchange factor for DnaK and may function as a thermosensor. Unfolded proteins bind initially to DnaJ; upon interaction with the DnaJ-bound protein, DnaK hydrolyzes its bound ATP, resulting in the formation of a stable complex. GrpE releases ADP from DnaK; ATP binding to DnaK triggers the release of the substrate protein, thus completing the reaction cycle. Several rounds of ATP-dependent interactions between DnaJ, DnaK and GrpE are required for fully efficient folding.</text>
</comment>
<protein>
    <recommendedName>
        <fullName evidence="8 10">Protein GrpE</fullName>
    </recommendedName>
    <alternativeName>
        <fullName evidence="9 10">HSP-70 cofactor</fullName>
    </alternativeName>
</protein>
<evidence type="ECO:0000256" key="9">
    <source>
        <dbReference type="ARBA" id="ARBA00076414"/>
    </source>
</evidence>
<dbReference type="EMBL" id="PEZW01000016">
    <property type="protein sequence ID" value="PIS07691.1"/>
    <property type="molecule type" value="Genomic_DNA"/>
</dbReference>
<dbReference type="Gene3D" id="3.90.20.20">
    <property type="match status" value="1"/>
</dbReference>
<dbReference type="PANTHER" id="PTHR21237">
    <property type="entry name" value="GRPE PROTEIN"/>
    <property type="match status" value="1"/>
</dbReference>
<keyword evidence="6 10" id="KW-0143">Chaperone</keyword>
<dbReference type="GO" id="GO:0051082">
    <property type="term" value="F:unfolded protein binding"/>
    <property type="evidence" value="ECO:0007669"/>
    <property type="project" value="TreeGrafter"/>
</dbReference>
<keyword evidence="5 10" id="KW-0346">Stress response</keyword>
<dbReference type="CDD" id="cd00446">
    <property type="entry name" value="GrpE"/>
    <property type="match status" value="1"/>
</dbReference>
<gene>
    <name evidence="10 13" type="primary">grpE</name>
    <name evidence="13" type="ORF">COT78_02325</name>
</gene>
<comment type="subcellular location">
    <subcellularLocation>
        <location evidence="1 10">Cytoplasm</location>
    </subcellularLocation>
</comment>
<evidence type="ECO:0000256" key="5">
    <source>
        <dbReference type="ARBA" id="ARBA00023016"/>
    </source>
</evidence>
<reference evidence="14" key="1">
    <citation type="submission" date="2017-09" db="EMBL/GenBank/DDBJ databases">
        <title>Depth-based differentiation of microbial function through sediment-hosted aquifers and enrichment of novel symbionts in the deep terrestrial subsurface.</title>
        <authorList>
            <person name="Probst A.J."/>
            <person name="Ladd B."/>
            <person name="Jarett J.K."/>
            <person name="Geller-Mcgrath D.E."/>
            <person name="Sieber C.M.K."/>
            <person name="Emerson J.B."/>
            <person name="Anantharaman K."/>
            <person name="Thomas B.C."/>
            <person name="Malmstrom R."/>
            <person name="Stieglmeier M."/>
            <person name="Klingl A."/>
            <person name="Woyke T."/>
            <person name="Ryan C.M."/>
            <person name="Banfield J.F."/>
        </authorList>
    </citation>
    <scope>NUCLEOTIDE SEQUENCE [LARGE SCALE GENOMIC DNA]</scope>
</reference>
<comment type="subunit">
    <text evidence="3 10">Homodimer.</text>
</comment>
<evidence type="ECO:0000256" key="10">
    <source>
        <dbReference type="HAMAP-Rule" id="MF_01151"/>
    </source>
</evidence>
<evidence type="ECO:0000256" key="3">
    <source>
        <dbReference type="ARBA" id="ARBA00011738"/>
    </source>
</evidence>
<dbReference type="Pfam" id="PF01025">
    <property type="entry name" value="GrpE"/>
    <property type="match status" value="1"/>
</dbReference>
<dbReference type="GO" id="GO:0051087">
    <property type="term" value="F:protein-folding chaperone binding"/>
    <property type="evidence" value="ECO:0007669"/>
    <property type="project" value="InterPro"/>
</dbReference>
<dbReference type="GO" id="GO:0042803">
    <property type="term" value="F:protein homodimerization activity"/>
    <property type="evidence" value="ECO:0007669"/>
    <property type="project" value="InterPro"/>
</dbReference>
<evidence type="ECO:0000256" key="11">
    <source>
        <dbReference type="RuleBase" id="RU000639"/>
    </source>
</evidence>
<dbReference type="Gene3D" id="2.30.22.10">
    <property type="entry name" value="Head domain of nucleotide exchange factor GrpE"/>
    <property type="match status" value="1"/>
</dbReference>
<dbReference type="FunFam" id="2.30.22.10:FF:000001">
    <property type="entry name" value="Protein GrpE"/>
    <property type="match status" value="1"/>
</dbReference>
<evidence type="ECO:0000313" key="13">
    <source>
        <dbReference type="EMBL" id="PIS07691.1"/>
    </source>
</evidence>
<keyword evidence="4 10" id="KW-0963">Cytoplasm</keyword>
<dbReference type="InterPro" id="IPR009012">
    <property type="entry name" value="GrpE_head"/>
</dbReference>
<comment type="caution">
    <text evidence="13">The sequence shown here is derived from an EMBL/GenBank/DDBJ whole genome shotgun (WGS) entry which is preliminary data.</text>
</comment>
<evidence type="ECO:0000256" key="12">
    <source>
        <dbReference type="RuleBase" id="RU004478"/>
    </source>
</evidence>